<dbReference type="Pfam" id="PF01522">
    <property type="entry name" value="Polysacc_deac_1"/>
    <property type="match status" value="1"/>
</dbReference>
<keyword evidence="4" id="KW-1185">Reference proteome</keyword>
<keyword evidence="1" id="KW-0812">Transmembrane</keyword>
<dbReference type="CDD" id="cd10917">
    <property type="entry name" value="CE4_NodB_like_6s_7s"/>
    <property type="match status" value="1"/>
</dbReference>
<dbReference type="Gene3D" id="3.20.20.370">
    <property type="entry name" value="Glycoside hydrolase/deacetylase"/>
    <property type="match status" value="1"/>
</dbReference>
<name>A0A1M7IN16_9FLAO</name>
<gene>
    <name evidence="3" type="ORF">SAMN05444267_104726</name>
</gene>
<keyword evidence="1" id="KW-1133">Transmembrane helix</keyword>
<dbReference type="PANTHER" id="PTHR10587:SF125">
    <property type="entry name" value="POLYSACCHARIDE DEACETYLASE YHEN-RELATED"/>
    <property type="match status" value="1"/>
</dbReference>
<sequence length="265" mass="30734">MTAQNQNNKKMKHYLFILFYLSCNVFIYAFHGTFWVYLFCFLFFSAVVVWGSFDIELGYFVNSLTHKRTKVKEVALTFDDGPTEFTPKFLDLLKENQIKATFFCIGKQIEKYPETFQRIIAEGHTVGNHTLSHSNNTGFLSTSKMVEEIEKCDEIISKVGNIKTNLYRPPFGVTNPNIAKAIKRTHKKSIGWNVRSLDTITDNEKKIYKRVTHNLKKGSIILLHDTSEKTYNVLTDLLVFLEREKYSTFRMDTISTTKDTKAFNV</sequence>
<evidence type="ECO:0000313" key="4">
    <source>
        <dbReference type="Proteomes" id="UP000184364"/>
    </source>
</evidence>
<feature type="transmembrane region" description="Helical" evidence="1">
    <location>
        <begin position="36"/>
        <end position="61"/>
    </location>
</feature>
<dbReference type="InterPro" id="IPR002509">
    <property type="entry name" value="NODB_dom"/>
</dbReference>
<dbReference type="AlphaFoldDB" id="A0A1M7IN16"/>
<feature type="domain" description="NodB homology" evidence="2">
    <location>
        <begin position="72"/>
        <end position="249"/>
    </location>
</feature>
<evidence type="ECO:0000259" key="2">
    <source>
        <dbReference type="PROSITE" id="PS51677"/>
    </source>
</evidence>
<dbReference type="GO" id="GO:0005975">
    <property type="term" value="P:carbohydrate metabolic process"/>
    <property type="evidence" value="ECO:0007669"/>
    <property type="project" value="InterPro"/>
</dbReference>
<dbReference type="SUPFAM" id="SSF88713">
    <property type="entry name" value="Glycoside hydrolase/deacetylase"/>
    <property type="match status" value="1"/>
</dbReference>
<dbReference type="InterPro" id="IPR011330">
    <property type="entry name" value="Glyco_hydro/deAcase_b/a-brl"/>
</dbReference>
<dbReference type="InterPro" id="IPR050248">
    <property type="entry name" value="Polysacc_deacetylase_ArnD"/>
</dbReference>
<dbReference type="PROSITE" id="PS51677">
    <property type="entry name" value="NODB"/>
    <property type="match status" value="1"/>
</dbReference>
<organism evidence="3 4">
    <name type="scientific">Chryseobacterium polytrichastri</name>
    <dbReference type="NCBI Taxonomy" id="1302687"/>
    <lineage>
        <taxon>Bacteria</taxon>
        <taxon>Pseudomonadati</taxon>
        <taxon>Bacteroidota</taxon>
        <taxon>Flavobacteriia</taxon>
        <taxon>Flavobacteriales</taxon>
        <taxon>Weeksellaceae</taxon>
        <taxon>Chryseobacterium group</taxon>
        <taxon>Chryseobacterium</taxon>
    </lineage>
</organism>
<keyword evidence="1" id="KW-0472">Membrane</keyword>
<evidence type="ECO:0000313" key="3">
    <source>
        <dbReference type="EMBL" id="SHM42202.1"/>
    </source>
</evidence>
<reference evidence="4" key="1">
    <citation type="submission" date="2016-11" db="EMBL/GenBank/DDBJ databases">
        <authorList>
            <person name="Varghese N."/>
            <person name="Submissions S."/>
        </authorList>
    </citation>
    <scope>NUCLEOTIDE SEQUENCE [LARGE SCALE GENOMIC DNA]</scope>
    <source>
        <strain evidence="4">DSM 26899</strain>
    </source>
</reference>
<feature type="transmembrane region" description="Helical" evidence="1">
    <location>
        <begin position="12"/>
        <end position="30"/>
    </location>
</feature>
<proteinExistence type="predicted"/>
<protein>
    <submittedName>
        <fullName evidence="3">Peptidoglycan/xylan/chitin deacetylase, PgdA/CDA1 family</fullName>
    </submittedName>
</protein>
<evidence type="ECO:0000256" key="1">
    <source>
        <dbReference type="SAM" id="Phobius"/>
    </source>
</evidence>
<dbReference type="Proteomes" id="UP000184364">
    <property type="component" value="Unassembled WGS sequence"/>
</dbReference>
<dbReference type="EMBL" id="FRAV01000047">
    <property type="protein sequence ID" value="SHM42202.1"/>
    <property type="molecule type" value="Genomic_DNA"/>
</dbReference>
<dbReference type="GO" id="GO:0016810">
    <property type="term" value="F:hydrolase activity, acting on carbon-nitrogen (but not peptide) bonds"/>
    <property type="evidence" value="ECO:0007669"/>
    <property type="project" value="InterPro"/>
</dbReference>
<dbReference type="STRING" id="1302687.SAMN05444267_104726"/>
<accession>A0A1M7IN16</accession>
<dbReference type="PANTHER" id="PTHR10587">
    <property type="entry name" value="GLYCOSYL TRANSFERASE-RELATED"/>
    <property type="match status" value="1"/>
</dbReference>